<feature type="compositionally biased region" description="Basic and acidic residues" evidence="1">
    <location>
        <begin position="45"/>
        <end position="54"/>
    </location>
</feature>
<protein>
    <submittedName>
        <fullName evidence="2">Uncharacterized protein</fullName>
    </submittedName>
</protein>
<reference evidence="2 3" key="1">
    <citation type="submission" date="2019-03" db="EMBL/GenBank/DDBJ databases">
        <title>Genomic Encyclopedia of Type Strains, Phase IV (KMG-IV): sequencing the most valuable type-strain genomes for metagenomic binning, comparative biology and taxonomic classification.</title>
        <authorList>
            <person name="Goeker M."/>
        </authorList>
    </citation>
    <scope>NUCLEOTIDE SEQUENCE [LARGE SCALE GENOMIC DNA]</scope>
    <source>
        <strain evidence="2 3">DSM 16326</strain>
    </source>
</reference>
<accession>A0A4R8ILQ5</accession>
<name>A0A4R8ILQ5_9GAMM</name>
<dbReference type="RefSeq" id="WP_166668809.1">
    <property type="nucleotide sequence ID" value="NZ_SOQX01000003.1"/>
</dbReference>
<comment type="caution">
    <text evidence="2">The sequence shown here is derived from an EMBL/GenBank/DDBJ whole genome shotgun (WGS) entry which is preliminary data.</text>
</comment>
<dbReference type="AlphaFoldDB" id="A0A4R8ILQ5"/>
<evidence type="ECO:0000313" key="3">
    <source>
        <dbReference type="Proteomes" id="UP000294914"/>
    </source>
</evidence>
<sequence>MKLIETIAAALLMSTLMITLPGCDKDGPMEEAGEEIDDTVEETGDAIKDATDGN</sequence>
<dbReference type="EMBL" id="SOQX01000003">
    <property type="protein sequence ID" value="TDY01751.1"/>
    <property type="molecule type" value="Genomic_DNA"/>
</dbReference>
<proteinExistence type="predicted"/>
<feature type="region of interest" description="Disordered" evidence="1">
    <location>
        <begin position="24"/>
        <end position="54"/>
    </location>
</feature>
<evidence type="ECO:0000313" key="2">
    <source>
        <dbReference type="EMBL" id="TDY01751.1"/>
    </source>
</evidence>
<keyword evidence="3" id="KW-1185">Reference proteome</keyword>
<dbReference type="Proteomes" id="UP000294914">
    <property type="component" value="Unassembled WGS sequence"/>
</dbReference>
<evidence type="ECO:0000256" key="1">
    <source>
        <dbReference type="SAM" id="MobiDB-lite"/>
    </source>
</evidence>
<feature type="compositionally biased region" description="Acidic residues" evidence="1">
    <location>
        <begin position="29"/>
        <end position="44"/>
    </location>
</feature>
<organism evidence="2 3">
    <name type="scientific">Thiohalophilus thiocyanatoxydans</name>
    <dbReference type="NCBI Taxonomy" id="381308"/>
    <lineage>
        <taxon>Bacteria</taxon>
        <taxon>Pseudomonadati</taxon>
        <taxon>Pseudomonadota</taxon>
        <taxon>Gammaproteobacteria</taxon>
        <taxon>Thiohalomonadales</taxon>
        <taxon>Thiohalophilaceae</taxon>
        <taxon>Thiohalophilus</taxon>
    </lineage>
</organism>
<gene>
    <name evidence="2" type="ORF">EDC23_1642</name>
</gene>